<proteinExistence type="predicted"/>
<organism evidence="2">
    <name type="scientific">Zea mays</name>
    <name type="common">Maize</name>
    <dbReference type="NCBI Taxonomy" id="4577"/>
    <lineage>
        <taxon>Eukaryota</taxon>
        <taxon>Viridiplantae</taxon>
        <taxon>Streptophyta</taxon>
        <taxon>Embryophyta</taxon>
        <taxon>Tracheophyta</taxon>
        <taxon>Spermatophyta</taxon>
        <taxon>Magnoliopsida</taxon>
        <taxon>Liliopsida</taxon>
        <taxon>Poales</taxon>
        <taxon>Poaceae</taxon>
        <taxon>PACMAD clade</taxon>
        <taxon>Panicoideae</taxon>
        <taxon>Andropogonodae</taxon>
        <taxon>Andropogoneae</taxon>
        <taxon>Tripsacinae</taxon>
        <taxon>Zea</taxon>
    </lineage>
</organism>
<feature type="region of interest" description="Disordered" evidence="1">
    <location>
        <begin position="1"/>
        <end position="61"/>
    </location>
</feature>
<keyword evidence="2" id="KW-0418">Kinase</keyword>
<evidence type="ECO:0000313" key="2">
    <source>
        <dbReference type="EMBL" id="AQK99299.1"/>
    </source>
</evidence>
<name>A0A1D6G826_MAIZE</name>
<protein>
    <submittedName>
        <fullName evidence="2">Dual specificity protein phosphatase Diacylglycerol kinase catalytic region</fullName>
    </submittedName>
</protein>
<feature type="compositionally biased region" description="Basic and acidic residues" evidence="1">
    <location>
        <begin position="29"/>
        <end position="39"/>
    </location>
</feature>
<evidence type="ECO:0000256" key="1">
    <source>
        <dbReference type="SAM" id="MobiDB-lite"/>
    </source>
</evidence>
<dbReference type="EMBL" id="CM000784">
    <property type="protein sequence ID" value="AQK99299.1"/>
    <property type="molecule type" value="Genomic_DNA"/>
</dbReference>
<reference evidence="2" key="1">
    <citation type="submission" date="2015-12" db="EMBL/GenBank/DDBJ databases">
        <title>Update maize B73 reference genome by single molecule sequencing technologies.</title>
        <authorList>
            <consortium name="Maize Genome Sequencing Project"/>
            <person name="Ware D."/>
        </authorList>
    </citation>
    <scope>NUCLEOTIDE SEQUENCE</scope>
    <source>
        <tissue evidence="2">Seedling</tissue>
    </source>
</reference>
<keyword evidence="2" id="KW-0808">Transferase</keyword>
<feature type="non-terminal residue" evidence="2">
    <location>
        <position position="1"/>
    </location>
</feature>
<dbReference type="AlphaFoldDB" id="A0A1D6G826"/>
<accession>A0A1D6G826</accession>
<sequence length="99" mass="10860">TARRPVGPEPEDSRVRSLRLHSPPSSKVQLREERTRERSPPPGDATGEPRNPRSRDPGSALLRDCVSFGEGTALGRDEVSEAVWPTISGRISSEAFLEL</sequence>
<gene>
    <name evidence="2" type="ORF">ZEAMMB73_Zm00001d012295</name>
</gene>
<dbReference type="GO" id="GO:0016301">
    <property type="term" value="F:kinase activity"/>
    <property type="evidence" value="ECO:0007669"/>
    <property type="project" value="UniProtKB-KW"/>
</dbReference>